<reference evidence="2" key="2">
    <citation type="submission" date="2023-06" db="EMBL/GenBank/DDBJ databases">
        <authorList>
            <consortium name="Lawrence Berkeley National Laboratory"/>
            <person name="Mondo S.J."/>
            <person name="Hensen N."/>
            <person name="Bonometti L."/>
            <person name="Westerberg I."/>
            <person name="Brannstrom I.O."/>
            <person name="Guillou S."/>
            <person name="Cros-Aarteil S."/>
            <person name="Calhoun S."/>
            <person name="Haridas S."/>
            <person name="Kuo A."/>
            <person name="Pangilinan J."/>
            <person name="Riley R."/>
            <person name="Labutti K."/>
            <person name="Andreopoulos B."/>
            <person name="Lipzen A."/>
            <person name="Chen C."/>
            <person name="Yanf M."/>
            <person name="Daum C."/>
            <person name="Ng V."/>
            <person name="Clum A."/>
            <person name="Steindorff A."/>
            <person name="Ohm R."/>
            <person name="Martin F."/>
            <person name="Silar P."/>
            <person name="Natvig D."/>
            <person name="Lalanne C."/>
            <person name="Gautier V."/>
            <person name="Ament-Velasquez S.L."/>
            <person name="Kruys A."/>
            <person name="Hutchinson M.I."/>
            <person name="Powell A.J."/>
            <person name="Barry K."/>
            <person name="Miller A.N."/>
            <person name="Grigoriev I.V."/>
            <person name="Debuchy R."/>
            <person name="Gladieux P."/>
            <person name="Thoren M.H."/>
            <person name="Johannesson H."/>
        </authorList>
    </citation>
    <scope>NUCLEOTIDE SEQUENCE</scope>
    <source>
        <strain evidence="2">PSN324</strain>
    </source>
</reference>
<gene>
    <name evidence="2" type="ORF">QBC42DRAFT_25263</name>
</gene>
<dbReference type="InterPro" id="IPR023797">
    <property type="entry name" value="RNA3'_phos_cyclase_dom"/>
</dbReference>
<proteinExistence type="predicted"/>
<dbReference type="PANTHER" id="PTHR11096:SF0">
    <property type="entry name" value="RNA 3'-TERMINAL PHOSPHATE CYCLASE"/>
    <property type="match status" value="1"/>
</dbReference>
<evidence type="ECO:0000313" key="2">
    <source>
        <dbReference type="EMBL" id="KAK4458284.1"/>
    </source>
</evidence>
<dbReference type="GO" id="GO:0003963">
    <property type="term" value="F:RNA-3'-phosphate cyclase activity"/>
    <property type="evidence" value="ECO:0007669"/>
    <property type="project" value="TreeGrafter"/>
</dbReference>
<dbReference type="GO" id="GO:0006396">
    <property type="term" value="P:RNA processing"/>
    <property type="evidence" value="ECO:0007669"/>
    <property type="project" value="InterPro"/>
</dbReference>
<dbReference type="AlphaFoldDB" id="A0AAV9HB55"/>
<evidence type="ECO:0000259" key="1">
    <source>
        <dbReference type="Pfam" id="PF01137"/>
    </source>
</evidence>
<dbReference type="Pfam" id="PF01137">
    <property type="entry name" value="RTC"/>
    <property type="match status" value="1"/>
</dbReference>
<dbReference type="InterPro" id="IPR037136">
    <property type="entry name" value="RNA3'_phos_cyclase_dom_sf"/>
</dbReference>
<keyword evidence="3" id="KW-1185">Reference proteome</keyword>
<dbReference type="SUPFAM" id="SSF55205">
    <property type="entry name" value="EPT/RTPC-like"/>
    <property type="match status" value="1"/>
</dbReference>
<dbReference type="Proteomes" id="UP001321749">
    <property type="component" value="Unassembled WGS sequence"/>
</dbReference>
<sequence length="428" mass="45825">MTTKTKPVELDGRTGEGGGQLVRIACALAAVATVPIRITNVRGNRGGPRGAAKAGLKSQHVTAIEYLAQATSADVSGLSVGSHTLEFRPVKKPSSLDDNRAIKIAADSPAASTMLIFQAIFPFLLFAGNDKGEPISLEISGGTNVSFSPSYDYVDQVLLPTLETAFGVSVERELHSRGWSMGKASRGTVSFKITPLKPGETLKFLDDGGLGEVYGGGTGDVDVETVDVSMIVPFQMMDSMMQALSADLEEIFPDVEVNFKISEDSGSDSRVYVLLVARSGDLRFGRDFLGAMPKKSGGKGGMSASSLSEGISRKLAKELYDMVSTGGVVDEHLQDQLCIFQALAEGRTSFPRSMDDNVAGLDQAMSKLSLEEQRMRKEKATEPFGEGSMHAKTARWVTAELLPHVKWFNKGRICEGVGMHMEGSGKTR</sequence>
<dbReference type="Gene3D" id="3.65.10.20">
    <property type="entry name" value="RNA 3'-terminal phosphate cyclase domain"/>
    <property type="match status" value="1"/>
</dbReference>
<evidence type="ECO:0000313" key="3">
    <source>
        <dbReference type="Proteomes" id="UP001321749"/>
    </source>
</evidence>
<accession>A0AAV9HB55</accession>
<reference evidence="2" key="1">
    <citation type="journal article" date="2023" name="Mol. Phylogenet. Evol.">
        <title>Genome-scale phylogeny and comparative genomics of the fungal order Sordariales.</title>
        <authorList>
            <person name="Hensen N."/>
            <person name="Bonometti L."/>
            <person name="Westerberg I."/>
            <person name="Brannstrom I.O."/>
            <person name="Guillou S."/>
            <person name="Cros-Aarteil S."/>
            <person name="Calhoun S."/>
            <person name="Haridas S."/>
            <person name="Kuo A."/>
            <person name="Mondo S."/>
            <person name="Pangilinan J."/>
            <person name="Riley R."/>
            <person name="LaButti K."/>
            <person name="Andreopoulos B."/>
            <person name="Lipzen A."/>
            <person name="Chen C."/>
            <person name="Yan M."/>
            <person name="Daum C."/>
            <person name="Ng V."/>
            <person name="Clum A."/>
            <person name="Steindorff A."/>
            <person name="Ohm R.A."/>
            <person name="Martin F."/>
            <person name="Silar P."/>
            <person name="Natvig D.O."/>
            <person name="Lalanne C."/>
            <person name="Gautier V."/>
            <person name="Ament-Velasquez S.L."/>
            <person name="Kruys A."/>
            <person name="Hutchinson M.I."/>
            <person name="Powell A.J."/>
            <person name="Barry K."/>
            <person name="Miller A.N."/>
            <person name="Grigoriev I.V."/>
            <person name="Debuchy R."/>
            <person name="Gladieux P."/>
            <person name="Hiltunen Thoren M."/>
            <person name="Johannesson H."/>
        </authorList>
    </citation>
    <scope>NUCLEOTIDE SEQUENCE</scope>
    <source>
        <strain evidence="2">PSN324</strain>
    </source>
</reference>
<dbReference type="PANTHER" id="PTHR11096">
    <property type="entry name" value="RNA 3' TERMINAL PHOSPHATE CYCLASE"/>
    <property type="match status" value="1"/>
</dbReference>
<name>A0AAV9HB55_9PEZI</name>
<organism evidence="2 3">
    <name type="scientific">Cladorrhinum samala</name>
    <dbReference type="NCBI Taxonomy" id="585594"/>
    <lineage>
        <taxon>Eukaryota</taxon>
        <taxon>Fungi</taxon>
        <taxon>Dikarya</taxon>
        <taxon>Ascomycota</taxon>
        <taxon>Pezizomycotina</taxon>
        <taxon>Sordariomycetes</taxon>
        <taxon>Sordariomycetidae</taxon>
        <taxon>Sordariales</taxon>
        <taxon>Podosporaceae</taxon>
        <taxon>Cladorrhinum</taxon>
    </lineage>
</organism>
<feature type="domain" description="RNA 3'-terminal phosphate cyclase" evidence="1">
    <location>
        <begin position="15"/>
        <end position="350"/>
    </location>
</feature>
<dbReference type="EMBL" id="MU865075">
    <property type="protein sequence ID" value="KAK4458284.1"/>
    <property type="molecule type" value="Genomic_DNA"/>
</dbReference>
<dbReference type="GO" id="GO:0005634">
    <property type="term" value="C:nucleus"/>
    <property type="evidence" value="ECO:0007669"/>
    <property type="project" value="TreeGrafter"/>
</dbReference>
<protein>
    <submittedName>
        <fullName evidence="2">RNA-3'-phosphate cyclase 1</fullName>
    </submittedName>
</protein>
<dbReference type="Gene3D" id="3.30.360.20">
    <property type="entry name" value="RNA 3'-terminal phosphate cyclase, insert domain"/>
    <property type="match status" value="1"/>
</dbReference>
<dbReference type="InterPro" id="IPR036553">
    <property type="entry name" value="RPTC_insert"/>
</dbReference>
<comment type="caution">
    <text evidence="2">The sequence shown here is derived from an EMBL/GenBank/DDBJ whole genome shotgun (WGS) entry which is preliminary data.</text>
</comment>
<dbReference type="InterPro" id="IPR013792">
    <property type="entry name" value="RNA3'P_cycl/enolpyr_Trfase_a/b"/>
</dbReference>
<dbReference type="InterPro" id="IPR000228">
    <property type="entry name" value="RNA3'_term_phos_cyc"/>
</dbReference>